<dbReference type="STRING" id="52247.A0A4T0X4S6"/>
<evidence type="ECO:0000313" key="18">
    <source>
        <dbReference type="EMBL" id="TID30438.1"/>
    </source>
</evidence>
<sequence length="863" mass="96874">MNDSKIPNTLVKTPTRNSSKHGKQIEIVLSELKSVIKDGSNSCPSHHEFFEKLELVVDDYLSSVRLQRFRDTISKNKVSSPVRPPSSSPIIMPNEKIEIKATTVFESDSSALVNTSILTQTSPTKKSVSFTQTRHLHMVTQRPEINQPVEDKVAEDVSKHVAAINLSKEQEIVAHLAQQGEHIFYTGSAGTGKSLLLKALIKRLKEQHHSSGPDAVAVTASTGLAACNIGGMTINSFTGIGLGREKKEDLLRKIKRNRVAKNRWMELKVLIIDEISMVDGHLLDKLEYIGRMIKNNHKPFGGIQVILCGDFYQLPPVPDKISTDDGRTIQQRKIFAFESKFWKEHIKVQVELKKIFRQASDKQFMEMLTDIRNGTVSELTTKRFKNLERELRLDTIEPTRLFSTRREVDNANNYKMQSLPGDIITFEAVDSGVDVNKDIGQKYLEQLLAPKTIQLKVGAQVMMVKNIDSTLVNGSVGTVVGFVDSHTYKAVKDICTHVDPLLTLEPNNTKKIDLKNDEALKGSVFDFIEEAKKKLQQEIEKLKSNKDVKKEEPVTTSTLKEETTKEDTALLSTNAAVNDENKENLMHLFSSTTENNTREYIPSEDLSIGVAESSSVLTELEERYQMLNRKSDLVKALQTSTASIRPVVQFKLASGDTRTVVVEKEDFKWEVEDANHTKIVKVQRNQLPLMLAWALSIHKSQGQTLSFVSVDLKYIFEDGQAYVALSRAVHRRGLQVLNFSPSKVTTNKVVIEFYKNLKDAETVYAELKSGKLLGQNSTKTGAAPGLATQVRDLYEITASPERFAKRKADVTKDTEGKKRRNGAIDMYMSHGSKESEINNLAEPTQFDDFSSDDQMDILANFKN</sequence>
<dbReference type="PANTHER" id="PTHR47642:SF5">
    <property type="entry name" value="ATP-DEPENDENT DNA HELICASE"/>
    <property type="match status" value="1"/>
</dbReference>
<dbReference type="GO" id="GO:0003697">
    <property type="term" value="F:single-stranded DNA binding"/>
    <property type="evidence" value="ECO:0007669"/>
    <property type="project" value="UniProtKB-ARBA"/>
</dbReference>
<keyword evidence="12 15" id="KW-0413">Isomerase</keyword>
<dbReference type="OrthoDB" id="432234at2759"/>
<comment type="subunit">
    <text evidence="15">Monomer.</text>
</comment>
<organism evidence="18 19">
    <name type="scientific">Pichia inconspicua</name>
    <dbReference type="NCBI Taxonomy" id="52247"/>
    <lineage>
        <taxon>Eukaryota</taxon>
        <taxon>Fungi</taxon>
        <taxon>Dikarya</taxon>
        <taxon>Ascomycota</taxon>
        <taxon>Saccharomycotina</taxon>
        <taxon>Pichiomycetes</taxon>
        <taxon>Pichiales</taxon>
        <taxon>Pichiaceae</taxon>
        <taxon>Pichia</taxon>
    </lineage>
</organism>
<evidence type="ECO:0000256" key="1">
    <source>
        <dbReference type="ARBA" id="ARBA00001946"/>
    </source>
</evidence>
<dbReference type="GO" id="GO:0005524">
    <property type="term" value="F:ATP binding"/>
    <property type="evidence" value="ECO:0007669"/>
    <property type="project" value="UniProtKB-UniRule"/>
</dbReference>
<evidence type="ECO:0000256" key="9">
    <source>
        <dbReference type="ARBA" id="ARBA00023128"/>
    </source>
</evidence>
<evidence type="ECO:0000256" key="12">
    <source>
        <dbReference type="ARBA" id="ARBA00023235"/>
    </source>
</evidence>
<dbReference type="Gene3D" id="3.40.50.300">
    <property type="entry name" value="P-loop containing nucleotide triphosphate hydrolases"/>
    <property type="match status" value="1"/>
</dbReference>
<evidence type="ECO:0000256" key="4">
    <source>
        <dbReference type="ARBA" id="ARBA00022763"/>
    </source>
</evidence>
<keyword evidence="16" id="KW-0175">Coiled coil</keyword>
<keyword evidence="5 15" id="KW-0378">Hydrolase</keyword>
<dbReference type="FunFam" id="3.40.50.300:FF:001226">
    <property type="entry name" value="ATP-dependent DNA helicase PIF1"/>
    <property type="match status" value="1"/>
</dbReference>
<keyword evidence="13 15" id="KW-0539">Nucleus</keyword>
<dbReference type="EMBL" id="SELW01000142">
    <property type="protein sequence ID" value="TID30438.1"/>
    <property type="molecule type" value="Genomic_DNA"/>
</dbReference>
<dbReference type="GO" id="GO:0043139">
    <property type="term" value="F:5'-3' DNA helicase activity"/>
    <property type="evidence" value="ECO:0007669"/>
    <property type="project" value="UniProtKB-UniRule"/>
</dbReference>
<comment type="cofactor">
    <cofactor evidence="1 15">
        <name>Mg(2+)</name>
        <dbReference type="ChEBI" id="CHEBI:18420"/>
    </cofactor>
</comment>
<dbReference type="HAMAP" id="MF_03176">
    <property type="entry name" value="PIF1"/>
    <property type="match status" value="1"/>
</dbReference>
<dbReference type="EC" id="5.6.2.3" evidence="15"/>
<evidence type="ECO:0000256" key="14">
    <source>
        <dbReference type="ARBA" id="ARBA00048954"/>
    </source>
</evidence>
<dbReference type="Proteomes" id="UP000307173">
    <property type="component" value="Unassembled WGS sequence"/>
</dbReference>
<feature type="domain" description="AAA+ ATPase" evidence="17">
    <location>
        <begin position="179"/>
        <end position="319"/>
    </location>
</feature>
<keyword evidence="9 15" id="KW-0496">Mitochondrion</keyword>
<dbReference type="SMART" id="SM00382">
    <property type="entry name" value="AAA"/>
    <property type="match status" value="1"/>
</dbReference>
<keyword evidence="4 15" id="KW-0227">DNA damage</keyword>
<evidence type="ECO:0000256" key="13">
    <source>
        <dbReference type="ARBA" id="ARBA00023242"/>
    </source>
</evidence>
<keyword evidence="7 15" id="KW-0067">ATP-binding</keyword>
<protein>
    <recommendedName>
        <fullName evidence="15">ATP-dependent DNA helicase PIF1</fullName>
        <ecNumber evidence="15">5.6.2.3</ecNumber>
    </recommendedName>
    <alternativeName>
        <fullName evidence="15">DNA 5'-3' helicase PIF1</fullName>
    </alternativeName>
    <alternativeName>
        <fullName evidence="15">DNA repair and recombination helicase PIF1</fullName>
    </alternativeName>
</protein>
<evidence type="ECO:0000256" key="10">
    <source>
        <dbReference type="ARBA" id="ARBA00023172"/>
    </source>
</evidence>
<keyword evidence="8 15" id="KW-0238">DNA-binding</keyword>
<dbReference type="AlphaFoldDB" id="A0A4T0X4S6"/>
<dbReference type="InterPro" id="IPR003593">
    <property type="entry name" value="AAA+_ATPase"/>
</dbReference>
<keyword evidence="19" id="KW-1185">Reference proteome</keyword>
<dbReference type="InterPro" id="IPR049163">
    <property type="entry name" value="Pif1-like_2B_dom"/>
</dbReference>
<feature type="coiled-coil region" evidence="16">
    <location>
        <begin position="610"/>
        <end position="637"/>
    </location>
</feature>
<comment type="subcellular location">
    <subcellularLocation>
        <location evidence="2">Nucleus</location>
        <location evidence="2">Nucleolus</location>
    </subcellularLocation>
    <subcellularLocation>
        <location evidence="15">Nucleus</location>
    </subcellularLocation>
    <subcellularLocation>
        <location evidence="15">Mitochondrion</location>
    </subcellularLocation>
</comment>
<evidence type="ECO:0000256" key="15">
    <source>
        <dbReference type="HAMAP-Rule" id="MF_03176"/>
    </source>
</evidence>
<dbReference type="GO" id="GO:0006281">
    <property type="term" value="P:DNA repair"/>
    <property type="evidence" value="ECO:0007669"/>
    <property type="project" value="UniProtKB-UniRule"/>
</dbReference>
<dbReference type="InterPro" id="IPR048293">
    <property type="entry name" value="PIF1_RRM3_pfh1"/>
</dbReference>
<keyword evidence="6 15" id="KW-0347">Helicase</keyword>
<comment type="caution">
    <text evidence="18">The sequence shown here is derived from an EMBL/GenBank/DDBJ whole genome shotgun (WGS) entry which is preliminary data.</text>
</comment>
<evidence type="ECO:0000256" key="16">
    <source>
        <dbReference type="SAM" id="Coils"/>
    </source>
</evidence>
<gene>
    <name evidence="15" type="primary">PIF1</name>
    <name evidence="18" type="ORF">CANINC_000949</name>
</gene>
<dbReference type="GO" id="GO:0016887">
    <property type="term" value="F:ATP hydrolysis activity"/>
    <property type="evidence" value="ECO:0007669"/>
    <property type="project" value="RHEA"/>
</dbReference>
<evidence type="ECO:0000256" key="3">
    <source>
        <dbReference type="ARBA" id="ARBA00022741"/>
    </source>
</evidence>
<evidence type="ECO:0000313" key="19">
    <source>
        <dbReference type="Proteomes" id="UP000307173"/>
    </source>
</evidence>
<reference evidence="18 19" key="1">
    <citation type="journal article" date="2019" name="Front. Genet.">
        <title>Whole-Genome Sequencing of the Opportunistic Yeast Pathogen Candida inconspicua Uncovers Its Hybrid Origin.</title>
        <authorList>
            <person name="Mixao V."/>
            <person name="Hansen A.P."/>
            <person name="Saus E."/>
            <person name="Boekhout T."/>
            <person name="Lass-Florl C."/>
            <person name="Gabaldon T."/>
        </authorList>
    </citation>
    <scope>NUCLEOTIDE SEQUENCE [LARGE SCALE GENOMIC DNA]</scope>
    <source>
        <strain evidence="18 19">CBS 180</strain>
    </source>
</reference>
<evidence type="ECO:0000256" key="7">
    <source>
        <dbReference type="ARBA" id="ARBA00022840"/>
    </source>
</evidence>
<keyword evidence="11 15" id="KW-0234">DNA repair</keyword>
<name>A0A4T0X4S6_9ASCO</name>
<feature type="DNA-binding region" evidence="15">
    <location>
        <begin position="720"/>
        <end position="739"/>
    </location>
</feature>
<dbReference type="Pfam" id="PF05970">
    <property type="entry name" value="PIF1"/>
    <property type="match status" value="1"/>
</dbReference>
<dbReference type="CDD" id="cd18037">
    <property type="entry name" value="DEXSc_Pif1_like"/>
    <property type="match status" value="1"/>
</dbReference>
<accession>A0A4T0X4S6</accession>
<dbReference type="SUPFAM" id="SSF52540">
    <property type="entry name" value="P-loop containing nucleoside triphosphate hydrolases"/>
    <property type="match status" value="2"/>
</dbReference>
<dbReference type="CDD" id="cd18809">
    <property type="entry name" value="SF1_C_RecD"/>
    <property type="match status" value="1"/>
</dbReference>
<evidence type="ECO:0000256" key="5">
    <source>
        <dbReference type="ARBA" id="ARBA00022801"/>
    </source>
</evidence>
<comment type="function">
    <text evidence="15">DNA-dependent ATPase and 5'-3' DNA helicase required for the maintenance of both mitochondrial and nuclear genome stability.</text>
</comment>
<evidence type="ECO:0000259" key="17">
    <source>
        <dbReference type="SMART" id="SM00382"/>
    </source>
</evidence>
<keyword evidence="3 15" id="KW-0547">Nucleotide-binding</keyword>
<evidence type="ECO:0000256" key="8">
    <source>
        <dbReference type="ARBA" id="ARBA00023125"/>
    </source>
</evidence>
<keyword evidence="10 15" id="KW-0233">DNA recombination</keyword>
<dbReference type="InterPro" id="IPR027417">
    <property type="entry name" value="P-loop_NTPase"/>
</dbReference>
<dbReference type="Pfam" id="PF21530">
    <property type="entry name" value="Pif1_2B_dom"/>
    <property type="match status" value="1"/>
</dbReference>
<dbReference type="PANTHER" id="PTHR47642">
    <property type="entry name" value="ATP-DEPENDENT DNA HELICASE"/>
    <property type="match status" value="1"/>
</dbReference>
<proteinExistence type="inferred from homology"/>
<dbReference type="GO" id="GO:0000723">
    <property type="term" value="P:telomere maintenance"/>
    <property type="evidence" value="ECO:0007669"/>
    <property type="project" value="InterPro"/>
</dbReference>
<evidence type="ECO:0000256" key="2">
    <source>
        <dbReference type="ARBA" id="ARBA00004604"/>
    </source>
</evidence>
<feature type="binding site" evidence="15">
    <location>
        <begin position="187"/>
        <end position="194"/>
    </location>
    <ligand>
        <name>ATP</name>
        <dbReference type="ChEBI" id="CHEBI:30616"/>
    </ligand>
</feature>
<evidence type="ECO:0000256" key="11">
    <source>
        <dbReference type="ARBA" id="ARBA00023204"/>
    </source>
</evidence>
<dbReference type="InterPro" id="IPR010285">
    <property type="entry name" value="DNA_helicase_pif1-like_DEAD"/>
</dbReference>
<dbReference type="GO" id="GO:0005730">
    <property type="term" value="C:nucleolus"/>
    <property type="evidence" value="ECO:0007669"/>
    <property type="project" value="UniProtKB-SubCell"/>
</dbReference>
<comment type="catalytic activity">
    <reaction evidence="14 15">
        <text>ATP + H2O = ADP + phosphate + H(+)</text>
        <dbReference type="Rhea" id="RHEA:13065"/>
        <dbReference type="ChEBI" id="CHEBI:15377"/>
        <dbReference type="ChEBI" id="CHEBI:15378"/>
        <dbReference type="ChEBI" id="CHEBI:30616"/>
        <dbReference type="ChEBI" id="CHEBI:43474"/>
        <dbReference type="ChEBI" id="CHEBI:456216"/>
        <dbReference type="EC" id="5.6.2.3"/>
    </reaction>
</comment>
<dbReference type="GO" id="GO:0005739">
    <property type="term" value="C:mitochondrion"/>
    <property type="evidence" value="ECO:0007669"/>
    <property type="project" value="UniProtKB-SubCell"/>
</dbReference>
<evidence type="ECO:0000256" key="6">
    <source>
        <dbReference type="ARBA" id="ARBA00022806"/>
    </source>
</evidence>
<comment type="similarity">
    <text evidence="15">Belongs to the helicase family. PIF1 subfamily.</text>
</comment>
<dbReference type="InterPro" id="IPR051055">
    <property type="entry name" value="PIF1_helicase"/>
</dbReference>
<dbReference type="GO" id="GO:0006310">
    <property type="term" value="P:DNA recombination"/>
    <property type="evidence" value="ECO:0007669"/>
    <property type="project" value="UniProtKB-UniRule"/>
</dbReference>
<feature type="coiled-coil region" evidence="16">
    <location>
        <begin position="525"/>
        <end position="552"/>
    </location>
</feature>